<dbReference type="eggNOG" id="COG1680">
    <property type="taxonomic scope" value="Bacteria"/>
</dbReference>
<feature type="compositionally biased region" description="Basic residues" evidence="1">
    <location>
        <begin position="22"/>
        <end position="35"/>
    </location>
</feature>
<dbReference type="Gene3D" id="2.60.40.10">
    <property type="entry name" value="Immunoglobulins"/>
    <property type="match status" value="1"/>
</dbReference>
<dbReference type="PANTHER" id="PTHR46825">
    <property type="entry name" value="D-ALANYL-D-ALANINE-CARBOXYPEPTIDASE/ENDOPEPTIDASE AMPH"/>
    <property type="match status" value="1"/>
</dbReference>
<feature type="domain" description="Beta-lactamase-related" evidence="2">
    <location>
        <begin position="70"/>
        <end position="434"/>
    </location>
</feature>
<organism evidence="3 4">
    <name type="scientific">Opitutus terrae (strain DSM 11246 / JCM 15787 / PB90-1)</name>
    <dbReference type="NCBI Taxonomy" id="452637"/>
    <lineage>
        <taxon>Bacteria</taxon>
        <taxon>Pseudomonadati</taxon>
        <taxon>Verrucomicrobiota</taxon>
        <taxon>Opitutia</taxon>
        <taxon>Opitutales</taxon>
        <taxon>Opitutaceae</taxon>
        <taxon>Opitutus</taxon>
    </lineage>
</organism>
<dbReference type="CDD" id="cd00096">
    <property type="entry name" value="Ig"/>
    <property type="match status" value="1"/>
</dbReference>
<dbReference type="AlphaFoldDB" id="B1ZMX9"/>
<dbReference type="Gene3D" id="3.40.710.10">
    <property type="entry name" value="DD-peptidase/beta-lactamase superfamily"/>
    <property type="match status" value="1"/>
</dbReference>
<accession>B1ZMX9</accession>
<dbReference type="InterPro" id="IPR012338">
    <property type="entry name" value="Beta-lactam/transpept-like"/>
</dbReference>
<sequence length="933" mass="98917">MAGVRLQPITPDSAEPLLPRHERCRRPPTGGRSRRQTARLVVLALTFGGALPLAGAPSTGPAVPGFESYDREIPELLERGSIPGAAIAVAYRGRIVFARGYGYADRETSRPIQPDTRLRIGSISKTVTAARVLKLVEEHQLALETRAFPELGYPVPTYAGAQRDPRLDRVTMRQLLNHTGGWDFDRAPNPLTPGQVRFDATSWPWHVAQVMRTASPASAEDTVRFMVGQPLQAEPGTSWSYTNFAYLALGRLIEQKTGLAYETAVQRFLADSYISGLAIGGTQRDELASDEAAYYDHPNAPWYYLYNQFENGSRGPLVPRPYAWSVRGSDACGGWTASAIELLRFMLALDGLNGTPPLLNSESIAAMRTATPLSTFLHYGLGWCVSNAANTDPQGSDGGHGGSHYGSTSYALRSADGEWHMVALLNGSVDASDGANVNLINTTTAAALHRLPDFATTPPAHDFTWNTLGWEAWQRKHLAAADSAPLDDADRDGLPNLLEYATGLDPTGIDAAPPATLTVGEDEVPVFTYRRLILEYPLDWLVETGGDGQPWQAATAAVRQSTLNSDGTLSVSVALPARSRARLRVHQAASGREALFEPIQSPRAFALAAGESTALSILAPADVTLQWRRNGVLLPGATGPRLTITNAQPADAGIYTVDVGGEPAATVVAAIVAFRSTAAVTGAARLAGTDIRHANGNIYDQALLTGSAATITADAGQVARISYLDLNDDIVQVEFSGAGSLTLALADAAAPALPRNYHQDVRYVKGHATILIADADETTNVSVFTVGRANAVNQALFKADVVYDGIADLAALAIQSRSGKFAGVYLGNAHLFAAHGATGVYAPGVQVAGPARLGGVSAFDRALPVLVFGSLGELAITGSDLYQDNGAAVQTLGLRRIAFTAGGKSDGTGLPTQRNRGRLVRFDHDVTGLLVGP</sequence>
<feature type="region of interest" description="Disordered" evidence="1">
    <location>
        <begin position="1"/>
        <end position="35"/>
    </location>
</feature>
<dbReference type="InterPro" id="IPR050491">
    <property type="entry name" value="AmpC-like"/>
</dbReference>
<proteinExistence type="predicted"/>
<dbReference type="InterPro" id="IPR013783">
    <property type="entry name" value="Ig-like_fold"/>
</dbReference>
<dbReference type="SUPFAM" id="SSF48726">
    <property type="entry name" value="Immunoglobulin"/>
    <property type="match status" value="1"/>
</dbReference>
<dbReference type="STRING" id="452637.Oter_3151"/>
<name>B1ZMX9_OPITP</name>
<evidence type="ECO:0000313" key="3">
    <source>
        <dbReference type="EMBL" id="ACB76431.1"/>
    </source>
</evidence>
<dbReference type="InterPro" id="IPR001466">
    <property type="entry name" value="Beta-lactam-related"/>
</dbReference>
<evidence type="ECO:0000256" key="1">
    <source>
        <dbReference type="SAM" id="MobiDB-lite"/>
    </source>
</evidence>
<reference evidence="3 4" key="1">
    <citation type="journal article" date="2011" name="J. Bacteriol.">
        <title>Genome sequence of the verrucomicrobium Opitutus terrae PB90-1, an abundant inhabitant of rice paddy soil ecosystems.</title>
        <authorList>
            <person name="van Passel M.W."/>
            <person name="Kant R."/>
            <person name="Palva A."/>
            <person name="Copeland A."/>
            <person name="Lucas S."/>
            <person name="Lapidus A."/>
            <person name="Glavina del Rio T."/>
            <person name="Pitluck S."/>
            <person name="Goltsman E."/>
            <person name="Clum A."/>
            <person name="Sun H."/>
            <person name="Schmutz J."/>
            <person name="Larimer F.W."/>
            <person name="Land M.L."/>
            <person name="Hauser L."/>
            <person name="Kyrpides N."/>
            <person name="Mikhailova N."/>
            <person name="Richardson P.P."/>
            <person name="Janssen P.H."/>
            <person name="de Vos W.M."/>
            <person name="Smidt H."/>
        </authorList>
    </citation>
    <scope>NUCLEOTIDE SEQUENCE [LARGE SCALE GENOMIC DNA]</scope>
    <source>
        <strain evidence="4">DSM 11246 / JCM 15787 / PB90-1</strain>
    </source>
</reference>
<dbReference type="OrthoDB" id="9797709at2"/>
<evidence type="ECO:0000259" key="2">
    <source>
        <dbReference type="Pfam" id="PF00144"/>
    </source>
</evidence>
<evidence type="ECO:0000313" key="4">
    <source>
        <dbReference type="Proteomes" id="UP000007013"/>
    </source>
</evidence>
<dbReference type="SUPFAM" id="SSF56601">
    <property type="entry name" value="beta-lactamase/transpeptidase-like"/>
    <property type="match status" value="1"/>
</dbReference>
<dbReference type="PANTHER" id="PTHR46825:SF9">
    <property type="entry name" value="BETA-LACTAMASE-RELATED DOMAIN-CONTAINING PROTEIN"/>
    <property type="match status" value="1"/>
</dbReference>
<dbReference type="Pfam" id="PF00144">
    <property type="entry name" value="Beta-lactamase"/>
    <property type="match status" value="1"/>
</dbReference>
<dbReference type="Proteomes" id="UP000007013">
    <property type="component" value="Chromosome"/>
</dbReference>
<protein>
    <submittedName>
        <fullName evidence="3">Beta-lactamase</fullName>
    </submittedName>
</protein>
<dbReference type="HOGENOM" id="CLU_313710_0_0_0"/>
<keyword evidence="4" id="KW-1185">Reference proteome</keyword>
<dbReference type="EMBL" id="CP001032">
    <property type="protein sequence ID" value="ACB76431.1"/>
    <property type="molecule type" value="Genomic_DNA"/>
</dbReference>
<dbReference type="InterPro" id="IPR036179">
    <property type="entry name" value="Ig-like_dom_sf"/>
</dbReference>
<dbReference type="KEGG" id="ote:Oter_3151"/>
<gene>
    <name evidence="3" type="ordered locus">Oter_3151</name>
</gene>